<feature type="region of interest" description="Disordered" evidence="9">
    <location>
        <begin position="1"/>
        <end position="38"/>
    </location>
</feature>
<evidence type="ECO:0000256" key="5">
    <source>
        <dbReference type="ARBA" id="ARBA00023015"/>
    </source>
</evidence>
<comment type="similarity">
    <text evidence="1">Belongs to the FlgM family.</text>
</comment>
<evidence type="ECO:0000313" key="12">
    <source>
        <dbReference type="Proteomes" id="UP001595791"/>
    </source>
</evidence>
<dbReference type="Proteomes" id="UP001595791">
    <property type="component" value="Unassembled WGS sequence"/>
</dbReference>
<dbReference type="EMBL" id="JBHSBU010000001">
    <property type="protein sequence ID" value="MFC4159231.1"/>
    <property type="molecule type" value="Genomic_DNA"/>
</dbReference>
<keyword evidence="11" id="KW-0282">Flagellum</keyword>
<keyword evidence="5" id="KW-0805">Transcription regulation</keyword>
<dbReference type="SUPFAM" id="SSF101498">
    <property type="entry name" value="Anti-sigma factor FlgM"/>
    <property type="match status" value="1"/>
</dbReference>
<comment type="caution">
    <text evidence="11">The sequence shown here is derived from an EMBL/GenBank/DDBJ whole genome shotgun (WGS) entry which is preliminary data.</text>
</comment>
<dbReference type="Pfam" id="PF04316">
    <property type="entry name" value="FlgM"/>
    <property type="match status" value="1"/>
</dbReference>
<dbReference type="InterPro" id="IPR035890">
    <property type="entry name" value="Anti-sigma-28_factor_FlgM_sf"/>
</dbReference>
<feature type="compositionally biased region" description="Low complexity" evidence="9">
    <location>
        <begin position="21"/>
        <end position="33"/>
    </location>
</feature>
<evidence type="ECO:0000256" key="6">
    <source>
        <dbReference type="ARBA" id="ARBA00023163"/>
    </source>
</evidence>
<evidence type="ECO:0000259" key="10">
    <source>
        <dbReference type="Pfam" id="PF04316"/>
    </source>
</evidence>
<keyword evidence="3" id="KW-0678">Repressor</keyword>
<dbReference type="InterPro" id="IPR031316">
    <property type="entry name" value="FlgM_C"/>
</dbReference>
<evidence type="ECO:0000256" key="1">
    <source>
        <dbReference type="ARBA" id="ARBA00005322"/>
    </source>
</evidence>
<evidence type="ECO:0000256" key="3">
    <source>
        <dbReference type="ARBA" id="ARBA00022491"/>
    </source>
</evidence>
<name>A0ABV8MPI1_9NEIS</name>
<evidence type="ECO:0000256" key="4">
    <source>
        <dbReference type="ARBA" id="ARBA00022795"/>
    </source>
</evidence>
<evidence type="ECO:0000256" key="9">
    <source>
        <dbReference type="SAM" id="MobiDB-lite"/>
    </source>
</evidence>
<dbReference type="NCBIfam" id="TIGR03824">
    <property type="entry name" value="FlgM_jcvi"/>
    <property type="match status" value="1"/>
</dbReference>
<accession>A0ABV8MPI1</accession>
<dbReference type="RefSeq" id="WP_378162769.1">
    <property type="nucleotide sequence ID" value="NZ_JBHSBU010000001.1"/>
</dbReference>
<evidence type="ECO:0000256" key="2">
    <source>
        <dbReference type="ARBA" id="ARBA00017823"/>
    </source>
</evidence>
<feature type="domain" description="Anti-sigma-28 factor FlgM C-terminal" evidence="10">
    <location>
        <begin position="39"/>
        <end position="92"/>
    </location>
</feature>
<keyword evidence="12" id="KW-1185">Reference proteome</keyword>
<organism evidence="11 12">
    <name type="scientific">Chitinimonas lacunae</name>
    <dbReference type="NCBI Taxonomy" id="1963018"/>
    <lineage>
        <taxon>Bacteria</taxon>
        <taxon>Pseudomonadati</taxon>
        <taxon>Pseudomonadota</taxon>
        <taxon>Betaproteobacteria</taxon>
        <taxon>Neisseriales</taxon>
        <taxon>Chitinibacteraceae</taxon>
        <taxon>Chitinimonas</taxon>
    </lineage>
</organism>
<evidence type="ECO:0000313" key="11">
    <source>
        <dbReference type="EMBL" id="MFC4159231.1"/>
    </source>
</evidence>
<evidence type="ECO:0000256" key="7">
    <source>
        <dbReference type="ARBA" id="ARBA00024739"/>
    </source>
</evidence>
<dbReference type="InterPro" id="IPR007412">
    <property type="entry name" value="FlgM"/>
</dbReference>
<comment type="function">
    <text evidence="7">Responsible for the coupling of flagellin expression to flagellar assembly by preventing expression of the flagellin genes when a component of the middle class of proteins is defective. It negatively regulates flagellar genes by inhibiting the activity of FliA by directly binding to FliA.</text>
</comment>
<keyword evidence="4" id="KW-1005">Bacterial flagellum biogenesis</keyword>
<reference evidence="12" key="1">
    <citation type="journal article" date="2019" name="Int. J. Syst. Evol. Microbiol.">
        <title>The Global Catalogue of Microorganisms (GCM) 10K type strain sequencing project: providing services to taxonomists for standard genome sequencing and annotation.</title>
        <authorList>
            <consortium name="The Broad Institute Genomics Platform"/>
            <consortium name="The Broad Institute Genome Sequencing Center for Infectious Disease"/>
            <person name="Wu L."/>
            <person name="Ma J."/>
        </authorList>
    </citation>
    <scope>NUCLEOTIDE SEQUENCE [LARGE SCALE GENOMIC DNA]</scope>
    <source>
        <strain evidence="12">LMG 29894</strain>
    </source>
</reference>
<evidence type="ECO:0000256" key="8">
    <source>
        <dbReference type="ARBA" id="ARBA00030117"/>
    </source>
</evidence>
<keyword evidence="11" id="KW-0966">Cell projection</keyword>
<keyword evidence="6" id="KW-0804">Transcription</keyword>
<gene>
    <name evidence="11" type="primary">flgM</name>
    <name evidence="11" type="ORF">ACFOW7_07660</name>
</gene>
<keyword evidence="11" id="KW-0969">Cilium</keyword>
<proteinExistence type="inferred from homology"/>
<sequence length="103" mass="10997">MKIDNSGKPLLTGLTRPTDSRTTTRAATGETAAPEQRGDSVEVNAFSAKLQAMEANLANTPVIDENKVAEIRQAIAEGRFTIRPDAIADKLMASVKELLSDKG</sequence>
<protein>
    <recommendedName>
        <fullName evidence="2">Negative regulator of flagellin synthesis</fullName>
    </recommendedName>
    <alternativeName>
        <fullName evidence="8">Anti-sigma-28 factor</fullName>
    </alternativeName>
</protein>